<feature type="region of interest" description="Disordered" evidence="1">
    <location>
        <begin position="589"/>
        <end position="635"/>
    </location>
</feature>
<reference evidence="4" key="1">
    <citation type="submission" date="2018-09" db="EMBL/GenBank/DDBJ databases">
        <authorList>
            <person name="Livingstone P.G."/>
            <person name="Whitworth D.E."/>
        </authorList>
    </citation>
    <scope>NUCLEOTIDE SEQUENCE [LARGE SCALE GENOMIC DNA]</scope>
    <source>
        <strain evidence="4">AB050A</strain>
    </source>
</reference>
<dbReference type="AlphaFoldDB" id="A0A3A8QY99"/>
<keyword evidence="2" id="KW-0812">Transmembrane</keyword>
<protein>
    <submittedName>
        <fullName evidence="3">Uncharacterized protein</fullName>
    </submittedName>
</protein>
<name>A0A3A8QY99_9BACT</name>
<feature type="compositionally biased region" description="Gly residues" evidence="1">
    <location>
        <begin position="594"/>
        <end position="603"/>
    </location>
</feature>
<accession>A0A3A8QY99</accession>
<feature type="region of interest" description="Disordered" evidence="1">
    <location>
        <begin position="658"/>
        <end position="703"/>
    </location>
</feature>
<evidence type="ECO:0000313" key="3">
    <source>
        <dbReference type="EMBL" id="RKH68114.1"/>
    </source>
</evidence>
<feature type="transmembrane region" description="Helical" evidence="2">
    <location>
        <begin position="20"/>
        <end position="43"/>
    </location>
</feature>
<evidence type="ECO:0000313" key="4">
    <source>
        <dbReference type="Proteomes" id="UP000267003"/>
    </source>
</evidence>
<dbReference type="RefSeq" id="WP_120555665.1">
    <property type="nucleotide sequence ID" value="NZ_RAWK01000064.1"/>
</dbReference>
<keyword evidence="2" id="KW-0472">Membrane</keyword>
<keyword evidence="2" id="KW-1133">Transmembrane helix</keyword>
<feature type="compositionally biased region" description="Acidic residues" evidence="1">
    <location>
        <begin position="336"/>
        <end position="353"/>
    </location>
</feature>
<dbReference type="EMBL" id="RAWK01000064">
    <property type="protein sequence ID" value="RKH68114.1"/>
    <property type="molecule type" value="Genomic_DNA"/>
</dbReference>
<feature type="compositionally biased region" description="Basic and acidic residues" evidence="1">
    <location>
        <begin position="672"/>
        <end position="686"/>
    </location>
</feature>
<sequence>MVWHVEVDPKSGNVRIQYDLEWLLAVMNVSATSMVPFTLFSVGKAKSRAFPSRSYPRSATPGFILGPKGTIDTASRAGGRHHVDGRRVFELCELFTAGTRELPIPLSDIAILSKRAVCVEVVRNFKGKNFQVSGGAPHRDSRTPEWRIHGYPMLCIIGGPSKVFPKDQGEWRAVQCVFGAVLTQLIRARGIGIEVVSREGFGSVFPTLADLPDGIRLDPGLLPPRAGAEAIVAALTLTDQFITEMRAQKKVDRSIAALNGYTDAALAGVDRLMSVLLDHALKNPKSNAGTYAAVVARHAGHAAECAPLLVNATVDYVLNDALPIARGPKKKLRPEPEDESGYGSESDYEDDDEPSPKKRDKSDGDEEVMGSGGLTVKKLSVLSGMAALRMASFYGMYYSKALFTGKGSLKDSEVAGTQLLSAWAPYFELDHDTIYQGLTSQAGVRMLVMDGAPNPINIPAEPIGNHQQLGAIVIDTTNNTSSEKAEYLAFFRDLLVRPARPRSAGGLLFMVDSASKHPTGGDLVHGVMRVCGTRASVNAFFNNFLKPHLAIMDKTTSAYGLTVLTADETLARREMLTHRLVMRNADLFRTGGASESGGTGLGGSKPDSVELGGSKPGVSEDAPAPPRQGTSLPLVALRNMGRVRRVPIRALPGMAPVEVPKKKGVPSGGAEARTEPSEKPDVESKAKQFKSLGSFEAPPQDPPNLEAAGYYYEEDDIYNLQRYLLRNQANVAVLPGVSRPQWLQMTRAAYTTGYQPAITANTDIIIQPLNRGGNHWALLYITLGAPEPHGGRRARLLYLDPLHPNDVPVDDLQLLQLPFPGIEIEHCLLQYQDDNDGPRLTGQDSCGAWAVHLAVHLATHNHVLPPTDANRRNAALRLRQDHNGDIAAARALDLPVAPVDRRLHVAEPHGGPVLRRRASFGSLRTSSAAEFRDDSGRKKPPSFEH</sequence>
<feature type="region of interest" description="Disordered" evidence="1">
    <location>
        <begin position="925"/>
        <end position="945"/>
    </location>
</feature>
<evidence type="ECO:0000256" key="1">
    <source>
        <dbReference type="SAM" id="MobiDB-lite"/>
    </source>
</evidence>
<feature type="region of interest" description="Disordered" evidence="1">
    <location>
        <begin position="327"/>
        <end position="371"/>
    </location>
</feature>
<evidence type="ECO:0000256" key="2">
    <source>
        <dbReference type="SAM" id="Phobius"/>
    </source>
</evidence>
<dbReference type="OrthoDB" id="5649223at2"/>
<organism evidence="3 4">
    <name type="scientific">Corallococcus aberystwythensis</name>
    <dbReference type="NCBI Taxonomy" id="2316722"/>
    <lineage>
        <taxon>Bacteria</taxon>
        <taxon>Pseudomonadati</taxon>
        <taxon>Myxococcota</taxon>
        <taxon>Myxococcia</taxon>
        <taxon>Myxococcales</taxon>
        <taxon>Cystobacterineae</taxon>
        <taxon>Myxococcaceae</taxon>
        <taxon>Corallococcus</taxon>
    </lineage>
</organism>
<comment type="caution">
    <text evidence="3">The sequence shown here is derived from an EMBL/GenBank/DDBJ whole genome shotgun (WGS) entry which is preliminary data.</text>
</comment>
<feature type="compositionally biased region" description="Basic and acidic residues" evidence="1">
    <location>
        <begin position="930"/>
        <end position="945"/>
    </location>
</feature>
<proteinExistence type="predicted"/>
<gene>
    <name evidence="3" type="ORF">D7W81_12895</name>
</gene>
<dbReference type="Proteomes" id="UP000267003">
    <property type="component" value="Unassembled WGS sequence"/>
</dbReference>
<keyword evidence="4" id="KW-1185">Reference proteome</keyword>